<dbReference type="InterPro" id="IPR029044">
    <property type="entry name" value="Nucleotide-diphossugar_trans"/>
</dbReference>
<accession>A0ABX2PEE2</accession>
<dbReference type="NCBIfam" id="TIGR02665">
    <property type="entry name" value="molyb_mobA"/>
    <property type="match status" value="1"/>
</dbReference>
<evidence type="ECO:0000256" key="3">
    <source>
        <dbReference type="ARBA" id="ARBA00022723"/>
    </source>
</evidence>
<keyword evidence="3 8" id="KW-0479">Metal-binding</keyword>
<dbReference type="InterPro" id="IPR013482">
    <property type="entry name" value="Molybde_CF_guanTrfase"/>
</dbReference>
<comment type="subcellular location">
    <subcellularLocation>
        <location evidence="8">Cytoplasm</location>
    </subcellularLocation>
</comment>
<proteinExistence type="inferred from homology"/>
<sequence length="202" mass="21449">MTKPPAVILAGGKATRMGGGDKGLRTIGGKPLLDHVLDRMRPQSGPIALNANGDPERFAGYGVPVLPDTLPDHPGPLAGVLAGLDWAAAQGHEAIVTAAADTPFFPADLVERLQQDAGPSGLALAATREGDKVWRQPTFGLWPVALRDDLRAALENGLRKIVMWTDQHNAGLAIFDSNPVDPFFNINTPDDITEAERLLEAL</sequence>
<organism evidence="10 11">
    <name type="scientific">Donghicola mangrovi</name>
    <dbReference type="NCBI Taxonomy" id="2729614"/>
    <lineage>
        <taxon>Bacteria</taxon>
        <taxon>Pseudomonadati</taxon>
        <taxon>Pseudomonadota</taxon>
        <taxon>Alphaproteobacteria</taxon>
        <taxon>Rhodobacterales</taxon>
        <taxon>Roseobacteraceae</taxon>
        <taxon>Donghicola</taxon>
    </lineage>
</organism>
<feature type="domain" description="MobA-like NTP transferase" evidence="9">
    <location>
        <begin position="6"/>
        <end position="163"/>
    </location>
</feature>
<keyword evidence="2 8" id="KW-0808">Transferase</keyword>
<comment type="domain">
    <text evidence="8">The N-terminal domain determines nucleotide recognition and specific binding, while the C-terminal domain determines the specific binding to the target protein.</text>
</comment>
<evidence type="ECO:0000313" key="11">
    <source>
        <dbReference type="Proteomes" id="UP000523601"/>
    </source>
</evidence>
<name>A0ABX2PEE2_9RHOB</name>
<dbReference type="EC" id="2.7.7.77" evidence="8"/>
<feature type="binding site" evidence="8">
    <location>
        <begin position="9"/>
        <end position="11"/>
    </location>
    <ligand>
        <name>GTP</name>
        <dbReference type="ChEBI" id="CHEBI:37565"/>
    </ligand>
</feature>
<reference evidence="10 11" key="1">
    <citation type="submission" date="2020-04" db="EMBL/GenBank/DDBJ databases">
        <title>Donghicola sp., a member of the Rhodobacteraceae family isolated from mangrove forest in Thailand.</title>
        <authorList>
            <person name="Charoenyingcharoen P."/>
            <person name="Yukphan P."/>
        </authorList>
    </citation>
    <scope>NUCLEOTIDE SEQUENCE [LARGE SCALE GENOMIC DNA]</scope>
    <source>
        <strain evidence="10 11">C2-DW-16</strain>
    </source>
</reference>
<evidence type="ECO:0000256" key="4">
    <source>
        <dbReference type="ARBA" id="ARBA00022741"/>
    </source>
</evidence>
<evidence type="ECO:0000313" key="10">
    <source>
        <dbReference type="EMBL" id="NVO27466.1"/>
    </source>
</evidence>
<feature type="binding site" evidence="8">
    <location>
        <position position="68"/>
    </location>
    <ligand>
        <name>GTP</name>
        <dbReference type="ChEBI" id="CHEBI:37565"/>
    </ligand>
</feature>
<dbReference type="Gene3D" id="3.90.550.10">
    <property type="entry name" value="Spore Coat Polysaccharide Biosynthesis Protein SpsA, Chain A"/>
    <property type="match status" value="1"/>
</dbReference>
<keyword evidence="1 8" id="KW-0963">Cytoplasm</keyword>
<dbReference type="GO" id="GO:0016779">
    <property type="term" value="F:nucleotidyltransferase activity"/>
    <property type="evidence" value="ECO:0007669"/>
    <property type="project" value="UniProtKB-KW"/>
</dbReference>
<evidence type="ECO:0000256" key="8">
    <source>
        <dbReference type="HAMAP-Rule" id="MF_00316"/>
    </source>
</evidence>
<comment type="function">
    <text evidence="8">Transfers a GMP moiety from GTP to Mo-molybdopterin (Mo-MPT) cofactor (Moco or molybdenum cofactor) to form Mo-molybdopterin guanine dinucleotide (Mo-MGD) cofactor.</text>
</comment>
<dbReference type="EMBL" id="JABCJD010000003">
    <property type="protein sequence ID" value="NVO27466.1"/>
    <property type="molecule type" value="Genomic_DNA"/>
</dbReference>
<evidence type="ECO:0000259" key="9">
    <source>
        <dbReference type="Pfam" id="PF12804"/>
    </source>
</evidence>
<dbReference type="PANTHER" id="PTHR19136">
    <property type="entry name" value="MOLYBDENUM COFACTOR GUANYLYLTRANSFERASE"/>
    <property type="match status" value="1"/>
</dbReference>
<dbReference type="Proteomes" id="UP000523601">
    <property type="component" value="Unassembled WGS sequence"/>
</dbReference>
<evidence type="ECO:0000256" key="5">
    <source>
        <dbReference type="ARBA" id="ARBA00022842"/>
    </source>
</evidence>
<comment type="cofactor">
    <cofactor evidence="8">
        <name>Mg(2+)</name>
        <dbReference type="ChEBI" id="CHEBI:18420"/>
    </cofactor>
</comment>
<keyword evidence="7 8" id="KW-0501">Molybdenum cofactor biosynthesis</keyword>
<gene>
    <name evidence="8 10" type="primary">mobA</name>
    <name evidence="10" type="ORF">HJ526_08560</name>
</gene>
<comment type="similarity">
    <text evidence="8">Belongs to the MobA family.</text>
</comment>
<keyword evidence="11" id="KW-1185">Reference proteome</keyword>
<keyword evidence="5 8" id="KW-0460">Magnesium</keyword>
<dbReference type="RefSeq" id="WP_176853870.1">
    <property type="nucleotide sequence ID" value="NZ_JABCJD010000003.1"/>
</dbReference>
<dbReference type="PANTHER" id="PTHR19136:SF81">
    <property type="entry name" value="MOLYBDENUM COFACTOR GUANYLYLTRANSFERASE"/>
    <property type="match status" value="1"/>
</dbReference>
<protein>
    <recommendedName>
        <fullName evidence="8">Molybdenum cofactor guanylyltransferase</fullName>
        <shortName evidence="8">MoCo guanylyltransferase</shortName>
        <ecNumber evidence="8">2.7.7.77</ecNumber>
    </recommendedName>
    <alternativeName>
        <fullName evidence="8">GTP:molybdopterin guanylyltransferase</fullName>
    </alternativeName>
    <alternativeName>
        <fullName evidence="8">Mo-MPT guanylyltransferase</fullName>
    </alternativeName>
    <alternativeName>
        <fullName evidence="8">Molybdopterin guanylyltransferase</fullName>
    </alternativeName>
    <alternativeName>
        <fullName evidence="8">Molybdopterin-guanine dinucleotide synthase</fullName>
        <shortName evidence="8">MGD synthase</shortName>
    </alternativeName>
</protein>
<comment type="caution">
    <text evidence="10">The sequence shown here is derived from an EMBL/GenBank/DDBJ whole genome shotgun (WGS) entry which is preliminary data.</text>
</comment>
<evidence type="ECO:0000256" key="6">
    <source>
        <dbReference type="ARBA" id="ARBA00023134"/>
    </source>
</evidence>
<comment type="subunit">
    <text evidence="8">Monomer.</text>
</comment>
<dbReference type="InterPro" id="IPR025877">
    <property type="entry name" value="MobA-like_NTP_Trfase"/>
</dbReference>
<dbReference type="CDD" id="cd02503">
    <property type="entry name" value="MobA"/>
    <property type="match status" value="1"/>
</dbReference>
<dbReference type="Pfam" id="PF12804">
    <property type="entry name" value="NTP_transf_3"/>
    <property type="match status" value="1"/>
</dbReference>
<dbReference type="SUPFAM" id="SSF53448">
    <property type="entry name" value="Nucleotide-diphospho-sugar transferases"/>
    <property type="match status" value="1"/>
</dbReference>
<dbReference type="HAMAP" id="MF_00316">
    <property type="entry name" value="MobA"/>
    <property type="match status" value="1"/>
</dbReference>
<feature type="binding site" evidence="8">
    <location>
        <position position="50"/>
    </location>
    <ligand>
        <name>GTP</name>
        <dbReference type="ChEBI" id="CHEBI:37565"/>
    </ligand>
</feature>
<feature type="binding site" evidence="8">
    <location>
        <position position="101"/>
    </location>
    <ligand>
        <name>Mg(2+)</name>
        <dbReference type="ChEBI" id="CHEBI:18420"/>
    </ligand>
</feature>
<evidence type="ECO:0000256" key="7">
    <source>
        <dbReference type="ARBA" id="ARBA00023150"/>
    </source>
</evidence>
<evidence type="ECO:0000256" key="1">
    <source>
        <dbReference type="ARBA" id="ARBA00022490"/>
    </source>
</evidence>
<comment type="catalytic activity">
    <reaction evidence="8">
        <text>Mo-molybdopterin + GTP + H(+) = Mo-molybdopterin guanine dinucleotide + diphosphate</text>
        <dbReference type="Rhea" id="RHEA:34243"/>
        <dbReference type="ChEBI" id="CHEBI:15378"/>
        <dbReference type="ChEBI" id="CHEBI:33019"/>
        <dbReference type="ChEBI" id="CHEBI:37565"/>
        <dbReference type="ChEBI" id="CHEBI:71302"/>
        <dbReference type="ChEBI" id="CHEBI:71310"/>
        <dbReference type="EC" id="2.7.7.77"/>
    </reaction>
</comment>
<evidence type="ECO:0000256" key="2">
    <source>
        <dbReference type="ARBA" id="ARBA00022679"/>
    </source>
</evidence>
<keyword evidence="10" id="KW-0548">Nucleotidyltransferase</keyword>
<feature type="binding site" evidence="8">
    <location>
        <position position="22"/>
    </location>
    <ligand>
        <name>GTP</name>
        <dbReference type="ChEBI" id="CHEBI:37565"/>
    </ligand>
</feature>
<feature type="binding site" evidence="8">
    <location>
        <position position="101"/>
    </location>
    <ligand>
        <name>GTP</name>
        <dbReference type="ChEBI" id="CHEBI:37565"/>
    </ligand>
</feature>
<keyword evidence="4 8" id="KW-0547">Nucleotide-binding</keyword>
<keyword evidence="6 8" id="KW-0342">GTP-binding</keyword>